<proteinExistence type="predicted"/>
<dbReference type="AlphaFoldDB" id="A0A9X9M109"/>
<dbReference type="EMBL" id="CYRY02035562">
    <property type="protein sequence ID" value="VCX15655.1"/>
    <property type="molecule type" value="Genomic_DNA"/>
</dbReference>
<comment type="caution">
    <text evidence="1">The sequence shown here is derived from an EMBL/GenBank/DDBJ whole genome shotgun (WGS) entry which is preliminary data.</text>
</comment>
<accession>A0A9X9M109</accession>
<dbReference type="Proteomes" id="UP000269945">
    <property type="component" value="Unassembled WGS sequence"/>
</dbReference>
<evidence type="ECO:0000313" key="1">
    <source>
        <dbReference type="EMBL" id="VCX15655.1"/>
    </source>
</evidence>
<protein>
    <submittedName>
        <fullName evidence="1">Uncharacterized protein</fullName>
    </submittedName>
</protein>
<name>A0A9X9M109_GULGU</name>
<sequence length="79" mass="8668">MSPGPLCHLWSQVISKLLLTLQREVTSLKICPRLLEVSRRPVSHLFKTGSEHAATLLKAPWLLSQLVLGLLPLEMSGGA</sequence>
<gene>
    <name evidence="1" type="ORF">BN2614_LOCUS1</name>
</gene>
<reference evidence="1 2" key="1">
    <citation type="submission" date="2018-10" db="EMBL/GenBank/DDBJ databases">
        <authorList>
            <person name="Ekblom R."/>
            <person name="Jareborg N."/>
        </authorList>
    </citation>
    <scope>NUCLEOTIDE SEQUENCE [LARGE SCALE GENOMIC DNA]</scope>
    <source>
        <tissue evidence="1">Muscle</tissue>
    </source>
</reference>
<keyword evidence="2" id="KW-1185">Reference proteome</keyword>
<evidence type="ECO:0000313" key="2">
    <source>
        <dbReference type="Proteomes" id="UP000269945"/>
    </source>
</evidence>
<organism evidence="1 2">
    <name type="scientific">Gulo gulo</name>
    <name type="common">Wolverine</name>
    <name type="synonym">Gluton</name>
    <dbReference type="NCBI Taxonomy" id="48420"/>
    <lineage>
        <taxon>Eukaryota</taxon>
        <taxon>Metazoa</taxon>
        <taxon>Chordata</taxon>
        <taxon>Craniata</taxon>
        <taxon>Vertebrata</taxon>
        <taxon>Euteleostomi</taxon>
        <taxon>Mammalia</taxon>
        <taxon>Eutheria</taxon>
        <taxon>Laurasiatheria</taxon>
        <taxon>Carnivora</taxon>
        <taxon>Caniformia</taxon>
        <taxon>Musteloidea</taxon>
        <taxon>Mustelidae</taxon>
        <taxon>Guloninae</taxon>
        <taxon>Gulo</taxon>
    </lineage>
</organism>